<dbReference type="Pfam" id="PF00015">
    <property type="entry name" value="MCPsignal"/>
    <property type="match status" value="1"/>
</dbReference>
<dbReference type="PANTHER" id="PTHR32089">
    <property type="entry name" value="METHYL-ACCEPTING CHEMOTAXIS PROTEIN MCPB"/>
    <property type="match status" value="1"/>
</dbReference>
<evidence type="ECO:0000259" key="3">
    <source>
        <dbReference type="PROSITE" id="PS50111"/>
    </source>
</evidence>
<protein>
    <submittedName>
        <fullName evidence="4">Methyl-accepting chemotaxis protein</fullName>
    </submittedName>
</protein>
<dbReference type="PROSITE" id="PS50111">
    <property type="entry name" value="CHEMOTAXIS_TRANSDUC_2"/>
    <property type="match status" value="1"/>
</dbReference>
<dbReference type="Gene3D" id="1.10.287.950">
    <property type="entry name" value="Methyl-accepting chemotaxis protein"/>
    <property type="match status" value="1"/>
</dbReference>
<dbReference type="Pfam" id="PF13682">
    <property type="entry name" value="CZB"/>
    <property type="match status" value="1"/>
</dbReference>
<keyword evidence="5" id="KW-1185">Reference proteome</keyword>
<dbReference type="PANTHER" id="PTHR32089:SF112">
    <property type="entry name" value="LYSOZYME-LIKE PROTEIN-RELATED"/>
    <property type="match status" value="1"/>
</dbReference>
<dbReference type="SMART" id="SM00283">
    <property type="entry name" value="MA"/>
    <property type="match status" value="1"/>
</dbReference>
<dbReference type="EMBL" id="JAQQLE010000016">
    <property type="protein sequence ID" value="MDC7715508.1"/>
    <property type="molecule type" value="Genomic_DNA"/>
</dbReference>
<evidence type="ECO:0000313" key="4">
    <source>
        <dbReference type="EMBL" id="MDC7715508.1"/>
    </source>
</evidence>
<accession>A0ABT5ISG3</accession>
<comment type="caution">
    <text evidence="4">The sequence shown here is derived from an EMBL/GenBank/DDBJ whole genome shotgun (WGS) entry which is preliminary data.</text>
</comment>
<keyword evidence="1 2" id="KW-0807">Transducer</keyword>
<evidence type="ECO:0000313" key="5">
    <source>
        <dbReference type="Proteomes" id="UP001222030"/>
    </source>
</evidence>
<evidence type="ECO:0000256" key="2">
    <source>
        <dbReference type="PROSITE-ProRule" id="PRU00284"/>
    </source>
</evidence>
<dbReference type="Proteomes" id="UP001222030">
    <property type="component" value="Unassembled WGS sequence"/>
</dbReference>
<evidence type="ECO:0000256" key="1">
    <source>
        <dbReference type="ARBA" id="ARBA00023224"/>
    </source>
</evidence>
<feature type="domain" description="Methyl-accepting transducer" evidence="3">
    <location>
        <begin position="31"/>
        <end position="208"/>
    </location>
</feature>
<dbReference type="RefSeq" id="WP_272773295.1">
    <property type="nucleotide sequence ID" value="NZ_JAQQLE010000016.1"/>
</dbReference>
<dbReference type="InterPro" id="IPR004089">
    <property type="entry name" value="MCPsignal_dom"/>
</dbReference>
<dbReference type="Gene3D" id="1.20.120.30">
    <property type="entry name" value="Aspartate receptor, ligand-binding domain"/>
    <property type="match status" value="1"/>
</dbReference>
<name>A0ABT5ISG3_9NEIS</name>
<gene>
    <name evidence="4" type="ORF">PQU96_15435</name>
</gene>
<sequence>MIVLRKHLSAALARIAVLEGELAERDARLAQTGAQHHASETQRQSAEARYAQTQQLLEQLQSVGTAMTHAQTSMGGLALGMRAERDRARETCVVADQCTMEISAIAEQLGYLARDSAVAAEQVSSLDGRARQIGGIVQLIKDIADQTNLLALNAAIEAARAGDAGRGFAVVADEVCRLAERTTGATGEIADLVAAMRNDSTASRSQMEILATQAGEFSRNGKAAAVTMSHVLELARIAERSTTASSLRGFCEVAKIDHLLFKFRVYRVLFGMSQEGAQDFVDHTQCRLGKWYYTGEGQLHSHLTGYKDMDGPHLSLHKHVQDALTAHSCGDPVTTLASVVAMEAAGSQVLAALETMAQVAESAQPIRKFHGVQPARGSFAPPPSLTKLT</sequence>
<reference evidence="4 5" key="1">
    <citation type="submission" date="2023-01" db="EMBL/GenBank/DDBJ databases">
        <title>Novel species of the genus Vogesella isolated from rivers.</title>
        <authorList>
            <person name="Lu H."/>
        </authorList>
    </citation>
    <scope>NUCLEOTIDE SEQUENCE [LARGE SCALE GENOMIC DNA]</scope>
    <source>
        <strain evidence="4 5">LYT5W</strain>
    </source>
</reference>
<dbReference type="InterPro" id="IPR025991">
    <property type="entry name" value="Chemoreceptor_zinc-bind_dom"/>
</dbReference>
<proteinExistence type="predicted"/>
<organism evidence="4 5">
    <name type="scientific">Vogesella margarita</name>
    <dbReference type="NCBI Taxonomy" id="2984199"/>
    <lineage>
        <taxon>Bacteria</taxon>
        <taxon>Pseudomonadati</taxon>
        <taxon>Pseudomonadota</taxon>
        <taxon>Betaproteobacteria</taxon>
        <taxon>Neisseriales</taxon>
        <taxon>Chromobacteriaceae</taxon>
        <taxon>Vogesella</taxon>
    </lineage>
</organism>
<dbReference type="SUPFAM" id="SSF58104">
    <property type="entry name" value="Methyl-accepting chemotaxis protein (MCP) signaling domain"/>
    <property type="match status" value="1"/>
</dbReference>